<dbReference type="InterPro" id="IPR032675">
    <property type="entry name" value="LRR_dom_sf"/>
</dbReference>
<reference evidence="2 3" key="1">
    <citation type="submission" date="2012-10" db="EMBL/GenBank/DDBJ databases">
        <authorList>
            <person name="Zafar N."/>
            <person name="Inman J."/>
            <person name="Hall N."/>
            <person name="Lorenzi H."/>
            <person name="Caler E."/>
        </authorList>
    </citation>
    <scope>NUCLEOTIDE SEQUENCE [LARGE SCALE GENOMIC DNA]</scope>
    <source>
        <strain evidence="2 3">IP1</strain>
    </source>
</reference>
<evidence type="ECO:0000313" key="3">
    <source>
        <dbReference type="Proteomes" id="UP000014680"/>
    </source>
</evidence>
<accession>A0A0A1UAY7</accession>
<name>A0A0A1UAY7_ENTIV</name>
<dbReference type="Proteomes" id="UP000014680">
    <property type="component" value="Unassembled WGS sequence"/>
</dbReference>
<feature type="region of interest" description="Disordered" evidence="1">
    <location>
        <begin position="92"/>
        <end position="115"/>
    </location>
</feature>
<dbReference type="RefSeq" id="XP_004259093.1">
    <property type="nucleotide sequence ID" value="XM_004259045.1"/>
</dbReference>
<protein>
    <recommendedName>
        <fullName evidence="4">Leucine rich repeat containing protein BspA family protein</fullName>
    </recommendedName>
</protein>
<feature type="non-terminal residue" evidence="2">
    <location>
        <position position="1"/>
    </location>
</feature>
<dbReference type="VEuPathDB" id="AmoebaDB:EIN_122430"/>
<dbReference type="InterPro" id="IPR026906">
    <property type="entry name" value="LRR_5"/>
</dbReference>
<dbReference type="Pfam" id="PF13306">
    <property type="entry name" value="LRR_5"/>
    <property type="match status" value="1"/>
</dbReference>
<sequence length="133" mass="15067">ECINLKEVNLPDNIETLRRGCFMLCSALSCVKMSCKVKCVEDYCFEDCANLREIVFDGVLENVGNDVFKNCKLLKPILIAKKKTVSCKLTSPIGKDKEEDKNKGSPNTKIKKEEITKKKKSAKLENLLKEYSK</sequence>
<dbReference type="EMBL" id="KB206380">
    <property type="protein sequence ID" value="ELP92322.1"/>
    <property type="molecule type" value="Genomic_DNA"/>
</dbReference>
<dbReference type="GeneID" id="14891299"/>
<evidence type="ECO:0008006" key="4">
    <source>
        <dbReference type="Google" id="ProtNLM"/>
    </source>
</evidence>
<keyword evidence="3" id="KW-1185">Reference proteome</keyword>
<organism evidence="2 3">
    <name type="scientific">Entamoeba invadens IP1</name>
    <dbReference type="NCBI Taxonomy" id="370355"/>
    <lineage>
        <taxon>Eukaryota</taxon>
        <taxon>Amoebozoa</taxon>
        <taxon>Evosea</taxon>
        <taxon>Archamoebae</taxon>
        <taxon>Mastigamoebida</taxon>
        <taxon>Entamoebidae</taxon>
        <taxon>Entamoeba</taxon>
    </lineage>
</organism>
<gene>
    <name evidence="2" type="ORF">EIN_122430</name>
</gene>
<evidence type="ECO:0000256" key="1">
    <source>
        <dbReference type="SAM" id="MobiDB-lite"/>
    </source>
</evidence>
<proteinExistence type="predicted"/>
<dbReference type="SUPFAM" id="SSF52058">
    <property type="entry name" value="L domain-like"/>
    <property type="match status" value="1"/>
</dbReference>
<dbReference type="Gene3D" id="3.80.10.10">
    <property type="entry name" value="Ribonuclease Inhibitor"/>
    <property type="match status" value="1"/>
</dbReference>
<feature type="compositionally biased region" description="Basic and acidic residues" evidence="1">
    <location>
        <begin position="94"/>
        <end position="103"/>
    </location>
</feature>
<dbReference type="AlphaFoldDB" id="A0A0A1UAY7"/>
<evidence type="ECO:0000313" key="2">
    <source>
        <dbReference type="EMBL" id="ELP92322.1"/>
    </source>
</evidence>
<dbReference type="KEGG" id="eiv:EIN_122430"/>